<dbReference type="Gene3D" id="3.30.230.80">
    <property type="match status" value="1"/>
</dbReference>
<dbReference type="Proteomes" id="UP001372834">
    <property type="component" value="Unassembled WGS sequence"/>
</dbReference>
<sequence>MAFRHILRLGRHSRVIVSNKCFYKSSILSSRVVVSQAAAFQNRYYSQQTEPVKNEENDLHSIIKDTEKATGDKNTHEFKAETKMLLEIVAKSLYSDKEVFVRELISNASDALEKLRYTSLSQGISINTPLEIHIATDKQNRTITIQDTGIGMTKEELVTNLGTIARSGSKSFIEQLKAKGPSSASDASSIIGQFGVGFYSSFMVAEKVDVYTKSFEKDSVGYKWCSDGTGTYDIQEAEGVQVGTKIVIHLKTDCREFSDEDTVRNIIQKYSNFVGSPIFVNGKQVNTIQPLWLKDAKEVKPEQHEEFYRYICNSYDRPRFTLHYKTDSPMMIRALLYFPEGKPGLFELSRDADLGVALYTKKVLIKSRAENILPKWLRFVKGVVDSEDIPLNLSRELLQNSALIAKLRYILTSRVLKFLQDKLIKDPQEYEKFHQDYGLFIKEGIVTTHDVIEREEIAKLLKFECSTSPPGEKKSLTEYVEGIKDNRRDIYYLAAPSRELAEASPYFESLKKQNVNVLFCYEPYDELVFMHLREFGKCRLVSLEKEMRDDKGSESSDLGSDVIKGEIDNLKNWLKSTLKGKIHSVKTTNRLESHPCVVTVEEMASARQFIRQQATAISEESKYALLKPQLEINPKHPIIKKLSKLTTSNPKLAELVAKQLFSNAMVSAGLLEDPRIILTDMNDLLTQALEIH</sequence>
<evidence type="ECO:0000256" key="16">
    <source>
        <dbReference type="ARBA" id="ARBA00073018"/>
    </source>
</evidence>
<dbReference type="PANTHER" id="PTHR11528">
    <property type="entry name" value="HEAT SHOCK PROTEIN 90 FAMILY MEMBER"/>
    <property type="match status" value="1"/>
</dbReference>
<dbReference type="GO" id="GO:0005524">
    <property type="term" value="F:ATP binding"/>
    <property type="evidence" value="ECO:0007669"/>
    <property type="project" value="UniProtKB-KW"/>
</dbReference>
<dbReference type="GO" id="GO:0005743">
    <property type="term" value="C:mitochondrial inner membrane"/>
    <property type="evidence" value="ECO:0007669"/>
    <property type="project" value="UniProtKB-SubCell"/>
</dbReference>
<dbReference type="Pfam" id="PF13589">
    <property type="entry name" value="HATPase_c_3"/>
    <property type="match status" value="1"/>
</dbReference>
<dbReference type="SUPFAM" id="SSF55874">
    <property type="entry name" value="ATPase domain of HSP90 chaperone/DNA topoisomerase II/histidine kinase"/>
    <property type="match status" value="1"/>
</dbReference>
<dbReference type="Gene3D" id="3.40.50.11260">
    <property type="match status" value="1"/>
</dbReference>
<dbReference type="GO" id="GO:0005759">
    <property type="term" value="C:mitochondrial matrix"/>
    <property type="evidence" value="ECO:0007669"/>
    <property type="project" value="UniProtKB-SubCell"/>
</dbReference>
<dbReference type="InterPro" id="IPR020568">
    <property type="entry name" value="Ribosomal_Su5_D2-typ_SF"/>
</dbReference>
<evidence type="ECO:0000256" key="10">
    <source>
        <dbReference type="ARBA" id="ARBA00022990"/>
    </source>
</evidence>
<evidence type="ECO:0000259" key="20">
    <source>
        <dbReference type="SMART" id="SM00387"/>
    </source>
</evidence>
<feature type="binding site" evidence="19">
    <location>
        <begin position="193"/>
        <end position="198"/>
    </location>
    <ligand>
        <name>ATP</name>
        <dbReference type="ChEBI" id="CHEBI:30616"/>
    </ligand>
</feature>
<dbReference type="SMART" id="SM00387">
    <property type="entry name" value="HATPase_c"/>
    <property type="match status" value="1"/>
</dbReference>
<feature type="binding site" evidence="19">
    <location>
        <position position="103"/>
    </location>
    <ligand>
        <name>ATP</name>
        <dbReference type="ChEBI" id="CHEBI:30616"/>
    </ligand>
</feature>
<dbReference type="InterPro" id="IPR036890">
    <property type="entry name" value="HATPase_C_sf"/>
</dbReference>
<keyword evidence="10" id="KW-0007">Acetylation</keyword>
<evidence type="ECO:0000256" key="14">
    <source>
        <dbReference type="ARBA" id="ARBA00057498"/>
    </source>
</evidence>
<proteinExistence type="inferred from homology"/>
<dbReference type="PRINTS" id="PR00775">
    <property type="entry name" value="HEATSHOCK90"/>
</dbReference>
<feature type="binding site" evidence="19">
    <location>
        <position position="244"/>
    </location>
    <ligand>
        <name>ATP</name>
        <dbReference type="ChEBI" id="CHEBI:30616"/>
    </ligand>
</feature>
<dbReference type="GO" id="GO:0016887">
    <property type="term" value="F:ATP hydrolysis activity"/>
    <property type="evidence" value="ECO:0007669"/>
    <property type="project" value="InterPro"/>
</dbReference>
<evidence type="ECO:0000313" key="21">
    <source>
        <dbReference type="EMBL" id="KAK6625949.1"/>
    </source>
</evidence>
<feature type="binding site" evidence="19">
    <location>
        <position position="152"/>
    </location>
    <ligand>
        <name>ATP</name>
        <dbReference type="ChEBI" id="CHEBI:30616"/>
    </ligand>
</feature>
<evidence type="ECO:0000256" key="2">
    <source>
        <dbReference type="ARBA" id="ARBA00004305"/>
    </source>
</evidence>
<dbReference type="InterPro" id="IPR037196">
    <property type="entry name" value="HSP90_C"/>
</dbReference>
<dbReference type="CDD" id="cd16927">
    <property type="entry name" value="HATPase_Hsp90-like"/>
    <property type="match status" value="1"/>
</dbReference>
<dbReference type="GO" id="GO:0019901">
    <property type="term" value="F:protein kinase binding"/>
    <property type="evidence" value="ECO:0007669"/>
    <property type="project" value="UniProtKB-ARBA"/>
</dbReference>
<comment type="subcellular location">
    <subcellularLocation>
        <location evidence="1">Mitochondrion inner membrane</location>
    </subcellularLocation>
    <subcellularLocation>
        <location evidence="2">Mitochondrion matrix</location>
    </subcellularLocation>
</comment>
<reference evidence="21 22" key="1">
    <citation type="submission" date="2023-10" db="EMBL/GenBank/DDBJ databases">
        <title>Genomes of two closely related lineages of the louse Polyplax serrata with different host specificities.</title>
        <authorList>
            <person name="Martinu J."/>
            <person name="Tarabai H."/>
            <person name="Stefka J."/>
            <person name="Hypsa V."/>
        </authorList>
    </citation>
    <scope>NUCLEOTIDE SEQUENCE [LARGE SCALE GENOMIC DNA]</scope>
    <source>
        <strain evidence="21">HR10_N</strain>
    </source>
</reference>
<dbReference type="InterPro" id="IPR001404">
    <property type="entry name" value="Hsp90_fam"/>
</dbReference>
<dbReference type="PIRSF" id="PIRSF002583">
    <property type="entry name" value="Hsp90"/>
    <property type="match status" value="1"/>
</dbReference>
<keyword evidence="8 19" id="KW-0067">ATP-binding</keyword>
<dbReference type="Gene3D" id="3.30.565.10">
    <property type="entry name" value="Histidine kinase-like ATPase, C-terminal domain"/>
    <property type="match status" value="1"/>
</dbReference>
<evidence type="ECO:0000256" key="6">
    <source>
        <dbReference type="ARBA" id="ARBA00022741"/>
    </source>
</evidence>
<feature type="domain" description="Histidine kinase/HSP90-like ATPase" evidence="20">
    <location>
        <begin position="96"/>
        <end position="254"/>
    </location>
</feature>
<comment type="caution">
    <text evidence="21">The sequence shown here is derived from an EMBL/GenBank/DDBJ whole genome shotgun (WGS) entry which is preliminary data.</text>
</comment>
<feature type="binding site" evidence="19">
    <location>
        <position position="160"/>
    </location>
    <ligand>
        <name>ATP</name>
        <dbReference type="ChEBI" id="CHEBI:30616"/>
    </ligand>
</feature>
<feature type="binding site" evidence="19">
    <location>
        <begin position="167"/>
        <end position="168"/>
    </location>
    <ligand>
        <name>ATP</name>
        <dbReference type="ChEBI" id="CHEBI:30616"/>
    </ligand>
</feature>
<evidence type="ECO:0000256" key="15">
    <source>
        <dbReference type="ARBA" id="ARBA00066161"/>
    </source>
</evidence>
<dbReference type="SUPFAM" id="SSF110942">
    <property type="entry name" value="HSP90 C-terminal domain"/>
    <property type="match status" value="1"/>
</dbReference>
<dbReference type="HAMAP" id="MF_00505">
    <property type="entry name" value="HSP90"/>
    <property type="match status" value="1"/>
</dbReference>
<dbReference type="GO" id="GO:0051082">
    <property type="term" value="F:unfolded protein binding"/>
    <property type="evidence" value="ECO:0007669"/>
    <property type="project" value="InterPro"/>
</dbReference>
<evidence type="ECO:0000256" key="17">
    <source>
        <dbReference type="ARBA" id="ARBA00076190"/>
    </source>
</evidence>
<evidence type="ECO:0000256" key="18">
    <source>
        <dbReference type="ARBA" id="ARBA00080766"/>
    </source>
</evidence>
<evidence type="ECO:0000313" key="22">
    <source>
        <dbReference type="Proteomes" id="UP001372834"/>
    </source>
</evidence>
<evidence type="ECO:0000256" key="9">
    <source>
        <dbReference type="ARBA" id="ARBA00022946"/>
    </source>
</evidence>
<evidence type="ECO:0000256" key="4">
    <source>
        <dbReference type="ARBA" id="ARBA00021845"/>
    </source>
</evidence>
<dbReference type="EMBL" id="JAWJWE010000037">
    <property type="protein sequence ID" value="KAK6625949.1"/>
    <property type="molecule type" value="Genomic_DNA"/>
</dbReference>
<feature type="binding site" evidence="19">
    <location>
        <position position="395"/>
    </location>
    <ligand>
        <name>ATP</name>
        <dbReference type="ChEBI" id="CHEBI:30616"/>
    </ligand>
</feature>
<comment type="function">
    <text evidence="14">Chaperone that expresses an ATPase activity. Involved in maintaining mitochondrial function and polarization, downstream of PINK1 and mitochondrial complex I. Is a negative regulator of mitochondrial respiration able to modulate the balance between oxidative phosphorylation and aerobic glycolysis. The impact of TRAP1 on mitochondrial respiration is probably mediated by modulation of mitochondrial SRC and inhibition of SDHA.</text>
</comment>
<dbReference type="Pfam" id="PF00183">
    <property type="entry name" value="HSP90"/>
    <property type="match status" value="1"/>
</dbReference>
<keyword evidence="13" id="KW-0143">Chaperone</keyword>
<evidence type="ECO:0000256" key="8">
    <source>
        <dbReference type="ARBA" id="ARBA00022840"/>
    </source>
</evidence>
<evidence type="ECO:0000256" key="13">
    <source>
        <dbReference type="ARBA" id="ARBA00023186"/>
    </source>
</evidence>
<dbReference type="FunFam" id="1.20.120.790:FF:000004">
    <property type="entry name" value="Heat shock protein 75 kDa"/>
    <property type="match status" value="1"/>
</dbReference>
<evidence type="ECO:0000256" key="1">
    <source>
        <dbReference type="ARBA" id="ARBA00004273"/>
    </source>
</evidence>
<protein>
    <recommendedName>
        <fullName evidence="16">Heat shock protein 75 kDa, mitochondrial</fullName>
    </recommendedName>
    <alternativeName>
        <fullName evidence="4">Heat shock protein 83</fullName>
    </alternativeName>
    <alternativeName>
        <fullName evidence="18">TNFR-associated protein 1</fullName>
    </alternativeName>
    <alternativeName>
        <fullName evidence="17">Tumor necrosis factor type 1 receptor-associated protein</fullName>
    </alternativeName>
</protein>
<dbReference type="AlphaFoldDB" id="A0AAN8PEN2"/>
<organism evidence="21 22">
    <name type="scientific">Polyplax serrata</name>
    <name type="common">Common mouse louse</name>
    <dbReference type="NCBI Taxonomy" id="468196"/>
    <lineage>
        <taxon>Eukaryota</taxon>
        <taxon>Metazoa</taxon>
        <taxon>Ecdysozoa</taxon>
        <taxon>Arthropoda</taxon>
        <taxon>Hexapoda</taxon>
        <taxon>Insecta</taxon>
        <taxon>Pterygota</taxon>
        <taxon>Neoptera</taxon>
        <taxon>Paraneoptera</taxon>
        <taxon>Psocodea</taxon>
        <taxon>Troctomorpha</taxon>
        <taxon>Phthiraptera</taxon>
        <taxon>Anoplura</taxon>
        <taxon>Polyplacidae</taxon>
        <taxon>Polyplax</taxon>
    </lineage>
</organism>
<keyword evidence="11" id="KW-0496">Mitochondrion</keyword>
<evidence type="ECO:0000256" key="11">
    <source>
        <dbReference type="ARBA" id="ARBA00023128"/>
    </source>
</evidence>
<evidence type="ECO:0000256" key="5">
    <source>
        <dbReference type="ARBA" id="ARBA00022553"/>
    </source>
</evidence>
<dbReference type="FunFam" id="3.30.565.10:FF:000021">
    <property type="entry name" value="Heat shock protein 75 kDa, mitochondrial"/>
    <property type="match status" value="1"/>
</dbReference>
<comment type="subunit">
    <text evidence="15">Binds to the intracellular domain of tumor necrosis factor type 1 receptor. Binds to RB1. Interacts with SRC. Interacts with SDHA.</text>
</comment>
<dbReference type="NCBIfam" id="NF003555">
    <property type="entry name" value="PRK05218.1"/>
    <property type="match status" value="1"/>
</dbReference>
<comment type="similarity">
    <text evidence="3">Belongs to the heat shock protein 90 family.</text>
</comment>
<dbReference type="GO" id="GO:0140662">
    <property type="term" value="F:ATP-dependent protein folding chaperone"/>
    <property type="evidence" value="ECO:0007669"/>
    <property type="project" value="InterPro"/>
</dbReference>
<keyword evidence="9" id="KW-0809">Transit peptide</keyword>
<feature type="binding site" evidence="19">
    <location>
        <position position="147"/>
    </location>
    <ligand>
        <name>ATP</name>
        <dbReference type="ChEBI" id="CHEBI:30616"/>
    </ligand>
</feature>
<accession>A0AAN8PEN2</accession>
<dbReference type="InterPro" id="IPR003594">
    <property type="entry name" value="HATPase_dom"/>
</dbReference>
<keyword evidence="7" id="KW-0999">Mitochondrion inner membrane</keyword>
<keyword evidence="5" id="KW-0597">Phosphoprotein</keyword>
<keyword evidence="12" id="KW-0472">Membrane</keyword>
<dbReference type="SUPFAM" id="SSF54211">
    <property type="entry name" value="Ribosomal protein S5 domain 2-like"/>
    <property type="match status" value="1"/>
</dbReference>
<evidence type="ECO:0000256" key="3">
    <source>
        <dbReference type="ARBA" id="ARBA00008239"/>
    </source>
</evidence>
<evidence type="ECO:0000256" key="12">
    <source>
        <dbReference type="ARBA" id="ARBA00023136"/>
    </source>
</evidence>
<name>A0AAN8PEN2_POLSC</name>
<dbReference type="InterPro" id="IPR020575">
    <property type="entry name" value="Hsp90_N"/>
</dbReference>
<feature type="binding site" evidence="19">
    <location>
        <position position="107"/>
    </location>
    <ligand>
        <name>ATP</name>
        <dbReference type="ChEBI" id="CHEBI:30616"/>
    </ligand>
</feature>
<dbReference type="FunFam" id="3.40.50.11260:FF:000004">
    <property type="entry name" value="Heat shock protein 75 mitochondrial"/>
    <property type="match status" value="1"/>
</dbReference>
<keyword evidence="6 19" id="KW-0547">Nucleotide-binding</keyword>
<evidence type="ECO:0000256" key="19">
    <source>
        <dbReference type="PIRSR" id="PIRSR002583-1"/>
    </source>
</evidence>
<dbReference type="Gene3D" id="1.20.120.790">
    <property type="entry name" value="Heat shock protein 90, C-terminal domain"/>
    <property type="match status" value="1"/>
</dbReference>
<dbReference type="FunFam" id="3.30.230.80:FF:000004">
    <property type="entry name" value="Heat shock protein 75 kDa"/>
    <property type="match status" value="1"/>
</dbReference>
<gene>
    <name evidence="21" type="ORF">RUM43_006248</name>
</gene>
<evidence type="ECO:0000256" key="7">
    <source>
        <dbReference type="ARBA" id="ARBA00022792"/>
    </source>
</evidence>